<dbReference type="PANTHER" id="PTHR30461">
    <property type="entry name" value="DNA-INVERTASE FROM LAMBDOID PROPHAGE"/>
    <property type="match status" value="1"/>
</dbReference>
<name>D5H4B9_SALRM</name>
<dbReference type="KEGG" id="srm:SRM_p61003"/>
<evidence type="ECO:0000313" key="5">
    <source>
        <dbReference type="EMBL" id="CBH22759.1"/>
    </source>
</evidence>
<dbReference type="SUPFAM" id="SSF53041">
    <property type="entry name" value="Resolvase-like"/>
    <property type="match status" value="1"/>
</dbReference>
<dbReference type="CDD" id="cd03768">
    <property type="entry name" value="SR_ResInv"/>
    <property type="match status" value="1"/>
</dbReference>
<dbReference type="InterPro" id="IPR036162">
    <property type="entry name" value="Resolvase-like_N_sf"/>
</dbReference>
<dbReference type="Pfam" id="PF00239">
    <property type="entry name" value="Resolvase"/>
    <property type="match status" value="1"/>
</dbReference>
<keyword evidence="1" id="KW-0238">DNA-binding</keyword>
<reference evidence="5 6" key="1">
    <citation type="journal article" date="2010" name="ISME J.">
        <title>Fine-scale evolution: genomic, phenotypic and ecological differentiation in two coexisting Salinibacter ruber strains.</title>
        <authorList>
            <person name="Pena A."/>
            <person name="Teeling H."/>
            <person name="Huerta-Cepas J."/>
            <person name="Santos F."/>
            <person name="Yarza P."/>
            <person name="Brito-Echeverria J."/>
            <person name="Lucio M."/>
            <person name="Schmitt-Kopplin P."/>
            <person name="Meseguer I."/>
            <person name="Schenowitz C."/>
            <person name="Dossat C."/>
            <person name="Barbe V."/>
            <person name="Dopazo J."/>
            <person name="Rossello-Mora R."/>
            <person name="Schuler M."/>
            <person name="Glockner F.O."/>
            <person name="Amann R."/>
            <person name="Gabaldon T."/>
            <person name="Anton J."/>
        </authorList>
    </citation>
    <scope>NUCLEOTIDE SEQUENCE [LARGE SCALE GENOMIC DNA]</scope>
    <source>
        <strain evidence="5 6">M8</strain>
        <plasmid evidence="6">pSR61</plasmid>
    </source>
</reference>
<evidence type="ECO:0000256" key="1">
    <source>
        <dbReference type="ARBA" id="ARBA00023125"/>
    </source>
</evidence>
<dbReference type="Proteomes" id="UP000000933">
    <property type="component" value="Plasmid pSR61"/>
</dbReference>
<evidence type="ECO:0000256" key="2">
    <source>
        <dbReference type="ARBA" id="ARBA00023172"/>
    </source>
</evidence>
<dbReference type="GO" id="GO:0000150">
    <property type="term" value="F:DNA strand exchange activity"/>
    <property type="evidence" value="ECO:0007669"/>
    <property type="project" value="InterPro"/>
</dbReference>
<dbReference type="Gene3D" id="3.40.50.1390">
    <property type="entry name" value="Resolvase, N-terminal catalytic domain"/>
    <property type="match status" value="1"/>
</dbReference>
<protein>
    <submittedName>
        <fullName evidence="5">Resolvase</fullName>
    </submittedName>
</protein>
<dbReference type="PROSITE" id="PS51736">
    <property type="entry name" value="RECOMBINASES_3"/>
    <property type="match status" value="1"/>
</dbReference>
<dbReference type="PANTHER" id="PTHR30461:SF2">
    <property type="entry name" value="SERINE RECOMBINASE PINE-RELATED"/>
    <property type="match status" value="1"/>
</dbReference>
<dbReference type="AlphaFoldDB" id="D5H4B9"/>
<keyword evidence="2" id="KW-0233">DNA recombination</keyword>
<feature type="domain" description="Resolvase/invertase-type recombinase catalytic" evidence="4">
    <location>
        <begin position="50"/>
        <end position="193"/>
    </location>
</feature>
<proteinExistence type="predicted"/>
<dbReference type="InterPro" id="IPR050639">
    <property type="entry name" value="SSR_resolvase"/>
</dbReference>
<reference evidence="6" key="2">
    <citation type="submission" date="2010-04" db="EMBL/GenBank/DDBJ databases">
        <title>Genome sequence of Salinibacter ruber M8.</title>
        <authorList>
            <consortium name="Genoscope"/>
        </authorList>
    </citation>
    <scope>NUCLEOTIDE SEQUENCE [LARGE SCALE GENOMIC DNA]</scope>
    <source>
        <strain evidence="6">M8</strain>
        <plasmid evidence="6">pSR61</plasmid>
    </source>
</reference>
<evidence type="ECO:0000256" key="3">
    <source>
        <dbReference type="SAM" id="MobiDB-lite"/>
    </source>
</evidence>
<dbReference type="SMART" id="SM00857">
    <property type="entry name" value="Resolvase"/>
    <property type="match status" value="1"/>
</dbReference>
<gene>
    <name evidence="5" type="ORF">SRM_p61003</name>
</gene>
<dbReference type="InterPro" id="IPR006119">
    <property type="entry name" value="Resolv_N"/>
</dbReference>
<dbReference type="GO" id="GO:0003677">
    <property type="term" value="F:DNA binding"/>
    <property type="evidence" value="ECO:0007669"/>
    <property type="project" value="UniProtKB-KW"/>
</dbReference>
<geneLocation type="plasmid" evidence="5 6">
    <name>pSR61</name>
</geneLocation>
<dbReference type="HOGENOM" id="CLU_010686_8_2_10"/>
<keyword evidence="5" id="KW-0614">Plasmid</keyword>
<organism evidence="5 6">
    <name type="scientific">Salinibacter ruber (strain M8)</name>
    <dbReference type="NCBI Taxonomy" id="761659"/>
    <lineage>
        <taxon>Bacteria</taxon>
        <taxon>Pseudomonadati</taxon>
        <taxon>Rhodothermota</taxon>
        <taxon>Rhodothermia</taxon>
        <taxon>Rhodothermales</taxon>
        <taxon>Salinibacteraceae</taxon>
        <taxon>Salinibacter</taxon>
    </lineage>
</organism>
<evidence type="ECO:0000313" key="6">
    <source>
        <dbReference type="Proteomes" id="UP000000933"/>
    </source>
</evidence>
<feature type="region of interest" description="Disordered" evidence="3">
    <location>
        <begin position="28"/>
        <end position="47"/>
    </location>
</feature>
<evidence type="ECO:0000259" key="4">
    <source>
        <dbReference type="PROSITE" id="PS51736"/>
    </source>
</evidence>
<feature type="compositionally biased region" description="Low complexity" evidence="3">
    <location>
        <begin position="31"/>
        <end position="43"/>
    </location>
</feature>
<sequence length="244" mass="27524">MGDTLVYLLIPHTCFFLRLMDGTSADNFPASDSSKSSSSNSGSPNDENRRAALYARVSTTDDRQNPETQLQRLRDYADRRGFSVADEYVDAASGRNTDRPEYQRLMDDARQRAFDVVIVWRYDRLARSTQALISSLKEFQALGIGFISHQEQIDTTTPQGEMVFGFIASLAQFESSLISQRVKAGMQRAKEEGTRIGRPPIPEEKQEEIQKLYTEEDVSISQIAERVGVAYGTAWNYVQDIKEA</sequence>
<accession>D5H4B9</accession>
<dbReference type="EMBL" id="FP565812">
    <property type="protein sequence ID" value="CBH22759.1"/>
    <property type="molecule type" value="Genomic_DNA"/>
</dbReference>